<dbReference type="EMBL" id="CP157390">
    <property type="protein sequence ID" value="XBM49044.1"/>
    <property type="molecule type" value="Genomic_DNA"/>
</dbReference>
<dbReference type="InterPro" id="IPR011051">
    <property type="entry name" value="RmlC_Cupin_sf"/>
</dbReference>
<dbReference type="Pfam" id="PF14667">
    <property type="entry name" value="Polysacc_synt_C"/>
    <property type="match status" value="1"/>
</dbReference>
<dbReference type="SUPFAM" id="SSF51182">
    <property type="entry name" value="RmlC-like cupins"/>
    <property type="match status" value="1"/>
</dbReference>
<evidence type="ECO:0000259" key="2">
    <source>
        <dbReference type="Pfam" id="PF14667"/>
    </source>
</evidence>
<dbReference type="SUPFAM" id="SSF51735">
    <property type="entry name" value="NAD(P)-binding Rossmann-fold domains"/>
    <property type="match status" value="1"/>
</dbReference>
<dbReference type="InterPro" id="IPR001509">
    <property type="entry name" value="Epimerase_deHydtase"/>
</dbReference>
<protein>
    <submittedName>
        <fullName evidence="3">NAD-dependent epimerase/dehydratase family protein</fullName>
    </submittedName>
</protein>
<feature type="domain" description="Capsular polysaccharide assembling protein CapF C-terminal" evidence="2">
    <location>
        <begin position="250"/>
        <end position="361"/>
    </location>
</feature>
<accession>A0AAU7GEJ0</accession>
<organism evidence="3">
    <name type="scientific">Leifsonia sp. NPDC080035</name>
    <dbReference type="NCBI Taxonomy" id="3143936"/>
    <lineage>
        <taxon>Bacteria</taxon>
        <taxon>Bacillati</taxon>
        <taxon>Actinomycetota</taxon>
        <taxon>Actinomycetes</taxon>
        <taxon>Micrococcales</taxon>
        <taxon>Microbacteriaceae</taxon>
        <taxon>Leifsonia</taxon>
    </lineage>
</organism>
<dbReference type="RefSeq" id="WP_348788964.1">
    <property type="nucleotide sequence ID" value="NZ_CP157390.1"/>
</dbReference>
<evidence type="ECO:0000313" key="3">
    <source>
        <dbReference type="EMBL" id="XBM49044.1"/>
    </source>
</evidence>
<name>A0AAU7GEJ0_9MICO</name>
<dbReference type="CDD" id="cd07007">
    <property type="entry name" value="cupin_CapF-like_C"/>
    <property type="match status" value="1"/>
</dbReference>
<evidence type="ECO:0000259" key="1">
    <source>
        <dbReference type="Pfam" id="PF01370"/>
    </source>
</evidence>
<dbReference type="Gene3D" id="3.40.50.720">
    <property type="entry name" value="NAD(P)-binding Rossmann-like Domain"/>
    <property type="match status" value="1"/>
</dbReference>
<gene>
    <name evidence="3" type="ORF">AAME72_04105</name>
</gene>
<dbReference type="AlphaFoldDB" id="A0AAU7GEJ0"/>
<reference evidence="3" key="1">
    <citation type="submission" date="2024-05" db="EMBL/GenBank/DDBJ databases">
        <title>The Natural Products Discovery Center: Release of the First 8490 Sequenced Strains for Exploring Actinobacteria Biosynthetic Diversity.</title>
        <authorList>
            <person name="Kalkreuter E."/>
            <person name="Kautsar S.A."/>
            <person name="Yang D."/>
            <person name="Bader C.D."/>
            <person name="Teijaro C.N."/>
            <person name="Fluegel L."/>
            <person name="Davis C.M."/>
            <person name="Simpson J.R."/>
            <person name="Lauterbach L."/>
            <person name="Steele A.D."/>
            <person name="Gui C."/>
            <person name="Meng S."/>
            <person name="Li G."/>
            <person name="Viehrig K."/>
            <person name="Ye F."/>
            <person name="Su P."/>
            <person name="Kiefer A.F."/>
            <person name="Nichols A."/>
            <person name="Cepeda A.J."/>
            <person name="Yan W."/>
            <person name="Fan B."/>
            <person name="Jiang Y."/>
            <person name="Adhikari A."/>
            <person name="Zheng C.-J."/>
            <person name="Schuster L."/>
            <person name="Cowan T.M."/>
            <person name="Smanski M.J."/>
            <person name="Chevrette M.G."/>
            <person name="de Carvalho L.P.S."/>
            <person name="Shen B."/>
        </authorList>
    </citation>
    <scope>NUCLEOTIDE SEQUENCE</scope>
    <source>
        <strain evidence="3">NPDC080035</strain>
    </source>
</reference>
<proteinExistence type="predicted"/>
<feature type="domain" description="NAD-dependent epimerase/dehydratase" evidence="1">
    <location>
        <begin position="98"/>
        <end position="159"/>
    </location>
</feature>
<dbReference type="InterPro" id="IPR014710">
    <property type="entry name" value="RmlC-like_jellyroll"/>
</dbReference>
<dbReference type="InterPro" id="IPR029303">
    <property type="entry name" value="CapF_C"/>
</dbReference>
<dbReference type="Gene3D" id="2.60.120.10">
    <property type="entry name" value="Jelly Rolls"/>
    <property type="match status" value="1"/>
</dbReference>
<dbReference type="InterPro" id="IPR036291">
    <property type="entry name" value="NAD(P)-bd_dom_sf"/>
</dbReference>
<sequence length="365" mass="39151">MTTVALTGAGGFLGWHTRAAAHAQGIDARPVPLGDAFVPESAADAISGADRFIHIAGINRAPEEEVLAGNVRLAEQAASVLERAERPPATVAYANSIQSGNGTPYGHGKQAAADVLRAAAERIGADFVDLRLPNLFGEHGRPFYNSVVATFSHQLAIGDAPHVDQDRELVLLHAQYAADALLGTLDGVGLAGSEVRESVTGLLTRLSALAATYTHGGEIPDLSDAFERDLFNTFRGAAFEEVTPIRPDRHADARGSFFEIVRSHGGAGQTSFSTTAPGITRGQHYHRRKVERFTVLSGEAVISLRRLFTTEVLEFRVSSDSPASIDMPTMWAHNITNVGDSELYTAFWSNELFDPERPDTIAEPV</sequence>
<dbReference type="Pfam" id="PF01370">
    <property type="entry name" value="Epimerase"/>
    <property type="match status" value="1"/>
</dbReference>